<gene>
    <name evidence="2" type="ORF">C453_15308</name>
</gene>
<proteinExistence type="predicted"/>
<reference evidence="2 3" key="1">
    <citation type="journal article" date="2014" name="PLoS Genet.">
        <title>Phylogenetically driven sequencing of extremely halophilic archaea reveals strategies for static and dynamic osmo-response.</title>
        <authorList>
            <person name="Becker E.A."/>
            <person name="Seitzer P.M."/>
            <person name="Tritt A."/>
            <person name="Larsen D."/>
            <person name="Krusor M."/>
            <person name="Yao A.I."/>
            <person name="Wu D."/>
            <person name="Madern D."/>
            <person name="Eisen J.A."/>
            <person name="Darling A.E."/>
            <person name="Facciotti M.T."/>
        </authorList>
    </citation>
    <scope>NUCLEOTIDE SEQUENCE [LARGE SCALE GENOMIC DNA]</scope>
    <source>
        <strain evidence="2 3">ATCC BAA-1513</strain>
    </source>
</reference>
<evidence type="ECO:0000313" key="3">
    <source>
        <dbReference type="Proteomes" id="UP000011612"/>
    </source>
</evidence>
<dbReference type="RefSeq" id="WP_008325744.1">
    <property type="nucleotide sequence ID" value="NZ_AOLK01000022.1"/>
</dbReference>
<dbReference type="PROSITE" id="PS51257">
    <property type="entry name" value="PROKAR_LIPOPROTEIN"/>
    <property type="match status" value="1"/>
</dbReference>
<dbReference type="Proteomes" id="UP000011612">
    <property type="component" value="Unassembled WGS sequence"/>
</dbReference>
<dbReference type="EMBL" id="AOLK01000022">
    <property type="protein sequence ID" value="ELZ82465.1"/>
    <property type="molecule type" value="Genomic_DNA"/>
</dbReference>
<keyword evidence="2" id="KW-0449">Lipoprotein</keyword>
<protein>
    <submittedName>
        <fullName evidence="2">Lipoprotein</fullName>
    </submittedName>
</protein>
<dbReference type="PATRIC" id="fig|1230453.4.peg.3044"/>
<dbReference type="OrthoDB" id="253186at2157"/>
<keyword evidence="1" id="KW-1133">Transmembrane helix</keyword>
<dbReference type="AlphaFoldDB" id="M0HD86"/>
<keyword evidence="1" id="KW-0812">Transmembrane</keyword>
<evidence type="ECO:0000256" key="1">
    <source>
        <dbReference type="SAM" id="Phobius"/>
    </source>
</evidence>
<organism evidence="2 3">
    <name type="scientific">Haloferax elongans ATCC BAA-1513</name>
    <dbReference type="NCBI Taxonomy" id="1230453"/>
    <lineage>
        <taxon>Archaea</taxon>
        <taxon>Methanobacteriati</taxon>
        <taxon>Methanobacteriota</taxon>
        <taxon>Stenosarchaea group</taxon>
        <taxon>Halobacteria</taxon>
        <taxon>Halobacteriales</taxon>
        <taxon>Haloferacaceae</taxon>
        <taxon>Haloferax</taxon>
    </lineage>
</organism>
<keyword evidence="1" id="KW-0472">Membrane</keyword>
<keyword evidence="3" id="KW-1185">Reference proteome</keyword>
<name>M0HD86_HALEO</name>
<evidence type="ECO:0000313" key="2">
    <source>
        <dbReference type="EMBL" id="ELZ82465.1"/>
    </source>
</evidence>
<feature type="transmembrane region" description="Helical" evidence="1">
    <location>
        <begin position="12"/>
        <end position="31"/>
    </location>
</feature>
<comment type="caution">
    <text evidence="2">The sequence shown here is derived from an EMBL/GenBank/DDBJ whole genome shotgun (WGS) entry which is preliminary data.</text>
</comment>
<accession>M0HD86</accession>
<dbReference type="STRING" id="1230453.C453_15308"/>
<feature type="transmembrane region" description="Helical" evidence="1">
    <location>
        <begin position="43"/>
        <end position="63"/>
    </location>
</feature>
<sequence>MGLKSILGNALGYTLLGFACISGLFAVYWAGMSVLTGATPGRIMFVLFGLGSMMTSGFFGYFVRKSVAGQVLPSGFDRSIAYRGGQ</sequence>